<evidence type="ECO:0000256" key="1">
    <source>
        <dbReference type="ARBA" id="ARBA00022729"/>
    </source>
</evidence>
<protein>
    <submittedName>
        <fullName evidence="3">TRAP transporter substrate-binding protein</fullName>
    </submittedName>
</protein>
<dbReference type="InterPro" id="IPR018389">
    <property type="entry name" value="DctP_fam"/>
</dbReference>
<evidence type="ECO:0000256" key="2">
    <source>
        <dbReference type="SAM" id="SignalP"/>
    </source>
</evidence>
<keyword evidence="1 2" id="KW-0732">Signal</keyword>
<gene>
    <name evidence="3" type="ORF">ACFQ14_08365</name>
</gene>
<dbReference type="SUPFAM" id="SSF53850">
    <property type="entry name" value="Periplasmic binding protein-like II"/>
    <property type="match status" value="1"/>
</dbReference>
<dbReference type="RefSeq" id="WP_377212272.1">
    <property type="nucleotide sequence ID" value="NZ_JBHTJV010000005.1"/>
</dbReference>
<dbReference type="Proteomes" id="UP001597101">
    <property type="component" value="Unassembled WGS sequence"/>
</dbReference>
<accession>A0ABW3FFQ1</accession>
<sequence>MFRQMLVAGAVAAALMSSTSAFAQEVTLKMQHFLPAPATVPAKFLTPWAEKVEKESGGRIEIDIFPTMQLGGKPPQLYDQVKDGVVDLGWTLPGYTPGRFPSVEAFELPFMMTNAPATSKALMDYVEKHGADEFKDVKIIAMHVHGPGVIHAKGDGIRSLEDMAGKKLRGPTRVINNLLSEAGATPIGMPVPAVPEALSKGVIDGTVIPWEVTKALKVSELTNTHTEFGGDRALYTAVFVFAMNKAKYDAMPDDLKKVIDDNSGLMAAEWVGQVMWDADAPARKVAEDRKNAFVAIEGEELAKWQAAGQKVSDAWAAEMTEKGRDGAAMVNDAKMLIEKYSK</sequence>
<organism evidence="3 4">
    <name type="scientific">Pseudahrensia aquimaris</name>
    <dbReference type="NCBI Taxonomy" id="744461"/>
    <lineage>
        <taxon>Bacteria</taxon>
        <taxon>Pseudomonadati</taxon>
        <taxon>Pseudomonadota</taxon>
        <taxon>Alphaproteobacteria</taxon>
        <taxon>Hyphomicrobiales</taxon>
        <taxon>Ahrensiaceae</taxon>
        <taxon>Pseudahrensia</taxon>
    </lineage>
</organism>
<dbReference type="Pfam" id="PF03480">
    <property type="entry name" value="DctP"/>
    <property type="match status" value="1"/>
</dbReference>
<evidence type="ECO:0000313" key="3">
    <source>
        <dbReference type="EMBL" id="MFD0916417.1"/>
    </source>
</evidence>
<dbReference type="CDD" id="cd13665">
    <property type="entry name" value="PBP2_TRAP_Dctp3_4"/>
    <property type="match status" value="1"/>
</dbReference>
<dbReference type="PANTHER" id="PTHR33376:SF15">
    <property type="entry name" value="BLL6794 PROTEIN"/>
    <property type="match status" value="1"/>
</dbReference>
<feature type="chain" id="PRO_5045260976" evidence="2">
    <location>
        <begin position="24"/>
        <end position="342"/>
    </location>
</feature>
<name>A0ABW3FFQ1_9HYPH</name>
<dbReference type="Gene3D" id="3.40.190.170">
    <property type="entry name" value="Bacterial extracellular solute-binding protein, family 7"/>
    <property type="match status" value="1"/>
</dbReference>
<reference evidence="4" key="1">
    <citation type="journal article" date="2019" name="Int. J. Syst. Evol. Microbiol.">
        <title>The Global Catalogue of Microorganisms (GCM) 10K type strain sequencing project: providing services to taxonomists for standard genome sequencing and annotation.</title>
        <authorList>
            <consortium name="The Broad Institute Genomics Platform"/>
            <consortium name="The Broad Institute Genome Sequencing Center for Infectious Disease"/>
            <person name="Wu L."/>
            <person name="Ma J."/>
        </authorList>
    </citation>
    <scope>NUCLEOTIDE SEQUENCE [LARGE SCALE GENOMIC DNA]</scope>
    <source>
        <strain evidence="4">CCUG 60023</strain>
    </source>
</reference>
<dbReference type="PANTHER" id="PTHR33376">
    <property type="match status" value="1"/>
</dbReference>
<comment type="caution">
    <text evidence="3">The sequence shown here is derived from an EMBL/GenBank/DDBJ whole genome shotgun (WGS) entry which is preliminary data.</text>
</comment>
<evidence type="ECO:0000313" key="4">
    <source>
        <dbReference type="Proteomes" id="UP001597101"/>
    </source>
</evidence>
<proteinExistence type="predicted"/>
<keyword evidence="4" id="KW-1185">Reference proteome</keyword>
<dbReference type="NCBIfam" id="NF037995">
    <property type="entry name" value="TRAP_S1"/>
    <property type="match status" value="1"/>
</dbReference>
<feature type="signal peptide" evidence="2">
    <location>
        <begin position="1"/>
        <end position="23"/>
    </location>
</feature>
<dbReference type="EMBL" id="JBHTJV010000005">
    <property type="protein sequence ID" value="MFD0916417.1"/>
    <property type="molecule type" value="Genomic_DNA"/>
</dbReference>
<dbReference type="InterPro" id="IPR038404">
    <property type="entry name" value="TRAP_DctP_sf"/>
</dbReference>